<accession>A0A0D2AKK8</accession>
<evidence type="ECO:0000313" key="10">
    <source>
        <dbReference type="EMBL" id="KIW07378.1"/>
    </source>
</evidence>
<dbReference type="HOGENOM" id="CLU_289058_0_0_1"/>
<reference evidence="10 11" key="1">
    <citation type="submission" date="2015-01" db="EMBL/GenBank/DDBJ databases">
        <title>The Genome Sequence of Ochroconis gallopava CBS43764.</title>
        <authorList>
            <consortium name="The Broad Institute Genomics Platform"/>
            <person name="Cuomo C."/>
            <person name="de Hoog S."/>
            <person name="Gorbushina A."/>
            <person name="Stielow B."/>
            <person name="Teixiera M."/>
            <person name="Abouelleil A."/>
            <person name="Chapman S.B."/>
            <person name="Priest M."/>
            <person name="Young S.K."/>
            <person name="Wortman J."/>
            <person name="Nusbaum C."/>
            <person name="Birren B."/>
        </authorList>
    </citation>
    <scope>NUCLEOTIDE SEQUENCE [LARGE SCALE GENOMIC DNA]</scope>
    <source>
        <strain evidence="10 11">CBS 43764</strain>
    </source>
</reference>
<dbReference type="Gene3D" id="2.170.270.10">
    <property type="entry name" value="SET domain"/>
    <property type="match status" value="1"/>
</dbReference>
<proteinExistence type="predicted"/>
<dbReference type="GO" id="GO:0031507">
    <property type="term" value="P:heterochromatin formation"/>
    <property type="evidence" value="ECO:0007669"/>
    <property type="project" value="TreeGrafter"/>
</dbReference>
<dbReference type="VEuPathDB" id="FungiDB:PV09_02222"/>
<dbReference type="EMBL" id="KN847533">
    <property type="protein sequence ID" value="KIW07378.1"/>
    <property type="molecule type" value="Genomic_DNA"/>
</dbReference>
<comment type="catalytic activity">
    <reaction evidence="6">
        <text>L-lysyl(27)-[histone H3] + 3 S-adenosyl-L-methionine = N(6),N(6),N(6)-trimethyl-L-lysyl(27)-[histone H3] + 3 S-adenosyl-L-homocysteine + 3 H(+)</text>
        <dbReference type="Rhea" id="RHEA:60292"/>
        <dbReference type="Rhea" id="RHEA-COMP:15535"/>
        <dbReference type="Rhea" id="RHEA-COMP:15548"/>
        <dbReference type="ChEBI" id="CHEBI:15378"/>
        <dbReference type="ChEBI" id="CHEBI:29969"/>
        <dbReference type="ChEBI" id="CHEBI:57856"/>
        <dbReference type="ChEBI" id="CHEBI:59789"/>
        <dbReference type="ChEBI" id="CHEBI:61961"/>
        <dbReference type="EC" id="2.1.1.356"/>
    </reaction>
</comment>
<evidence type="ECO:0008006" key="12">
    <source>
        <dbReference type="Google" id="ProtNLM"/>
    </source>
</evidence>
<feature type="compositionally biased region" description="Polar residues" evidence="7">
    <location>
        <begin position="182"/>
        <end position="191"/>
    </location>
</feature>
<keyword evidence="4" id="KW-0805">Transcription regulation</keyword>
<dbReference type="InterPro" id="IPR001214">
    <property type="entry name" value="SET_dom"/>
</dbReference>
<dbReference type="GO" id="GO:0003682">
    <property type="term" value="F:chromatin binding"/>
    <property type="evidence" value="ECO:0007669"/>
    <property type="project" value="TreeGrafter"/>
</dbReference>
<keyword evidence="5" id="KW-0804">Transcription</keyword>
<sequence>MEHVTDHTLLHAITSIDHRGGTGLDLAISSDVEKAPFPGVRGMAVQWRARPKPKQGFSPKNGVVHPMNLNSGGVLAQETSPGVSTSVEKQEPAEKFPFPVRGRPWEVVEPTRESPKSQETRRIDVHELAVLRDAAGGMSTTPDNYLPRQMRRTERGDSSERSTLRKTEPPRYSKYANAASAPATTQDHFLSSSSQAMIEDSETGMHDDDNDNEDARAAAQLMREGAKFIDNIQFGPLPPFTLEAPPEQEMVPKAFTDWAPPEIPLNFDKIRAAWERNLEEFRADHAAYAADQLERARIHNQKAEKGYITERAEANARAIRRSNHAWYNAPAISSSMPTAKTPNTFTFSLKMCQKNASVTRLYANMTSLHAEEAANIPHFRTYYPIRRSQLVQSERDLLVWPEATEGDVYSESDIETELKGQFHFRMVTRPTEVAYLQIGRQWQPYAEAFLRDLNLTEEDMLRFILDDSHDEHVKVALSEVKYLKGEVPPLYLLKQIRRQLVQAPQSRTIRERMEALAAEENEKGNFEQLKRLKFQYLGLAFYAVSSYYRYLANQLCFNFMYCLKASPTLDIAKFLDHPSHKKDVMEKPRYSAATHFDYACRICHVYPCYVHGLESIWDYQAPDLHTNEDDSDHSGQPSVEDELCPIFDTLTSIHRQTLGRRPVQASSKRCRPPKDIEFSERTLYGDPNSKGITRVFFPCNHLGPCEVGICHCVDREEGNSSQQHYCEKSCGCDPSCRLRFKGCKCARKGKICSDESKCACLRAGRECDPDLCGVCGVYEVLDPQNHNIEDIAFFKDRCQNCQIQRNIPKRTLIGESTTHGIGLFSGEDIKKGEYIGEYLGAKLNWKQAERSGLYFLFNGYSYLFDMTGDQTVDAMVLGNKQRFINSIPNKWNCAPRVLMCNTEHRMGLFATKDVAAGEELSFNYGDPFFHNHAIQAKRKAEREKQKTTAGVKKNARGSNKKRIKTKDMEKAEMPATPRTKRSASTIRKMVDEVLSEASLRTSTTPDLQSSAERMSVETDDEMDYDFVDRDEMVEDSGEEPDSDDSRTRPLQFVSRTRRGQRR</sequence>
<dbReference type="GO" id="GO:0005634">
    <property type="term" value="C:nucleus"/>
    <property type="evidence" value="ECO:0007669"/>
    <property type="project" value="TreeGrafter"/>
</dbReference>
<dbReference type="InterPro" id="IPR045318">
    <property type="entry name" value="EZH1/2-like"/>
</dbReference>
<dbReference type="GO" id="GO:0032259">
    <property type="term" value="P:methylation"/>
    <property type="evidence" value="ECO:0007669"/>
    <property type="project" value="UniProtKB-KW"/>
</dbReference>
<dbReference type="GeneID" id="27310195"/>
<feature type="compositionally biased region" description="Acidic residues" evidence="7">
    <location>
        <begin position="1031"/>
        <end position="1042"/>
    </location>
</feature>
<dbReference type="GO" id="GO:0140951">
    <property type="term" value="F:histone H3K27 trimethyltransferase activity"/>
    <property type="evidence" value="ECO:0007669"/>
    <property type="project" value="UniProtKB-EC"/>
</dbReference>
<evidence type="ECO:0000259" key="8">
    <source>
        <dbReference type="PROSITE" id="PS50280"/>
    </source>
</evidence>
<dbReference type="Proteomes" id="UP000053259">
    <property type="component" value="Unassembled WGS sequence"/>
</dbReference>
<dbReference type="Pfam" id="PF00856">
    <property type="entry name" value="SET"/>
    <property type="match status" value="1"/>
</dbReference>
<organism evidence="10 11">
    <name type="scientific">Verruconis gallopava</name>
    <dbReference type="NCBI Taxonomy" id="253628"/>
    <lineage>
        <taxon>Eukaryota</taxon>
        <taxon>Fungi</taxon>
        <taxon>Dikarya</taxon>
        <taxon>Ascomycota</taxon>
        <taxon>Pezizomycotina</taxon>
        <taxon>Dothideomycetes</taxon>
        <taxon>Pleosporomycetidae</taxon>
        <taxon>Venturiales</taxon>
        <taxon>Sympoventuriaceae</taxon>
        <taxon>Verruconis</taxon>
    </lineage>
</organism>
<dbReference type="PANTHER" id="PTHR45747:SF4">
    <property type="entry name" value="HISTONE-LYSINE N-METHYLTRANSFERASE E(Z)"/>
    <property type="match status" value="1"/>
</dbReference>
<dbReference type="PROSITE" id="PS51633">
    <property type="entry name" value="CXC"/>
    <property type="match status" value="1"/>
</dbReference>
<dbReference type="PROSITE" id="PS50280">
    <property type="entry name" value="SET"/>
    <property type="match status" value="1"/>
</dbReference>
<feature type="compositionally biased region" description="Basic and acidic residues" evidence="7">
    <location>
        <begin position="151"/>
        <end position="171"/>
    </location>
</feature>
<evidence type="ECO:0000256" key="5">
    <source>
        <dbReference type="ARBA" id="ARBA00023163"/>
    </source>
</evidence>
<feature type="compositionally biased region" description="Basic residues" evidence="7">
    <location>
        <begin position="953"/>
        <end position="964"/>
    </location>
</feature>
<dbReference type="OrthoDB" id="6141102at2759"/>
<keyword evidence="11" id="KW-1185">Reference proteome</keyword>
<dbReference type="STRING" id="253628.A0A0D2AKK8"/>
<dbReference type="InterPro" id="IPR046341">
    <property type="entry name" value="SET_dom_sf"/>
</dbReference>
<evidence type="ECO:0000256" key="3">
    <source>
        <dbReference type="ARBA" id="ARBA00022691"/>
    </source>
</evidence>
<feature type="region of interest" description="Disordered" evidence="7">
    <location>
        <begin position="133"/>
        <end position="191"/>
    </location>
</feature>
<dbReference type="InterPro" id="IPR026489">
    <property type="entry name" value="CXC_dom"/>
</dbReference>
<name>A0A0D2AKK8_9PEZI</name>
<dbReference type="PANTHER" id="PTHR45747">
    <property type="entry name" value="HISTONE-LYSINE N-METHYLTRANSFERASE E(Z)"/>
    <property type="match status" value="1"/>
</dbReference>
<evidence type="ECO:0000256" key="7">
    <source>
        <dbReference type="SAM" id="MobiDB-lite"/>
    </source>
</evidence>
<evidence type="ECO:0000313" key="11">
    <source>
        <dbReference type="Proteomes" id="UP000053259"/>
    </source>
</evidence>
<keyword evidence="3" id="KW-0949">S-adenosyl-L-methionine</keyword>
<evidence type="ECO:0000256" key="2">
    <source>
        <dbReference type="ARBA" id="ARBA00022679"/>
    </source>
</evidence>
<feature type="compositionally biased region" description="Polar residues" evidence="7">
    <location>
        <begin position="998"/>
        <end position="1012"/>
    </location>
</feature>
<evidence type="ECO:0000256" key="6">
    <source>
        <dbReference type="ARBA" id="ARBA00048568"/>
    </source>
</evidence>
<dbReference type="Pfam" id="PF18264">
    <property type="entry name" value="preSET_CXC"/>
    <property type="match status" value="1"/>
</dbReference>
<dbReference type="SMART" id="SM00317">
    <property type="entry name" value="SET"/>
    <property type="match status" value="1"/>
</dbReference>
<dbReference type="RefSeq" id="XP_016217247.1">
    <property type="nucleotide sequence ID" value="XM_016355231.1"/>
</dbReference>
<feature type="region of interest" description="Disordered" evidence="7">
    <location>
        <begin position="937"/>
        <end position="1062"/>
    </location>
</feature>
<dbReference type="AlphaFoldDB" id="A0A0D2AKK8"/>
<keyword evidence="2" id="KW-0808">Transferase</keyword>
<feature type="domain" description="CXC" evidence="9">
    <location>
        <begin position="680"/>
        <end position="792"/>
    </location>
</feature>
<protein>
    <recommendedName>
        <fullName evidence="12">SET domain-containing protein</fullName>
    </recommendedName>
</protein>
<feature type="domain" description="SET" evidence="8">
    <location>
        <begin position="809"/>
        <end position="925"/>
    </location>
</feature>
<evidence type="ECO:0000256" key="1">
    <source>
        <dbReference type="ARBA" id="ARBA00022603"/>
    </source>
</evidence>
<dbReference type="InParanoid" id="A0A0D2AKK8"/>
<evidence type="ECO:0000256" key="4">
    <source>
        <dbReference type="ARBA" id="ARBA00023015"/>
    </source>
</evidence>
<dbReference type="SUPFAM" id="SSF82199">
    <property type="entry name" value="SET domain"/>
    <property type="match status" value="1"/>
</dbReference>
<keyword evidence="1" id="KW-0489">Methyltransferase</keyword>
<gene>
    <name evidence="10" type="ORF">PV09_02222</name>
</gene>
<dbReference type="InterPro" id="IPR041355">
    <property type="entry name" value="Pre-SET_CXC"/>
</dbReference>
<evidence type="ECO:0000259" key="9">
    <source>
        <dbReference type="PROSITE" id="PS51633"/>
    </source>
</evidence>